<dbReference type="InterPro" id="IPR017871">
    <property type="entry name" value="ABC_transporter-like_CS"/>
</dbReference>
<dbReference type="RefSeq" id="WP_110131069.1">
    <property type="nucleotide sequence ID" value="NZ_QHJQ01000005.1"/>
</dbReference>
<dbReference type="Proteomes" id="UP000247099">
    <property type="component" value="Unassembled WGS sequence"/>
</dbReference>
<dbReference type="FunCoup" id="A0A317ZGT5">
    <property type="interactions" value="217"/>
</dbReference>
<feature type="region of interest" description="Disordered" evidence="12">
    <location>
        <begin position="545"/>
        <end position="576"/>
    </location>
</feature>
<evidence type="ECO:0000256" key="11">
    <source>
        <dbReference type="HAMAP-Rule" id="MF_00848"/>
    </source>
</evidence>
<evidence type="ECO:0000256" key="6">
    <source>
        <dbReference type="ARBA" id="ARBA00022840"/>
    </source>
</evidence>
<proteinExistence type="inferred from homology"/>
<feature type="compositionally biased region" description="Basic and acidic residues" evidence="12">
    <location>
        <begin position="567"/>
        <end position="576"/>
    </location>
</feature>
<keyword evidence="6 11" id="KW-0067">ATP-binding</keyword>
<gene>
    <name evidence="11" type="primary">uup</name>
    <name evidence="14" type="ORF">DDZ13_08775</name>
</gene>
<feature type="domain" description="ABC transporter" evidence="13">
    <location>
        <begin position="15"/>
        <end position="265"/>
    </location>
</feature>
<dbReference type="EMBL" id="QHJQ01000005">
    <property type="protein sequence ID" value="PXA04122.1"/>
    <property type="molecule type" value="Genomic_DNA"/>
</dbReference>
<dbReference type="InParanoid" id="A0A317ZGT5"/>
<evidence type="ECO:0000256" key="7">
    <source>
        <dbReference type="ARBA" id="ARBA00023125"/>
    </source>
</evidence>
<dbReference type="GO" id="GO:0006281">
    <property type="term" value="P:DNA repair"/>
    <property type="evidence" value="ECO:0007669"/>
    <property type="project" value="UniProtKB-KW"/>
</dbReference>
<keyword evidence="7 11" id="KW-0238">DNA-binding</keyword>
<sequence>MLHRPILHSLSNVLLSYRNLTVSFGGPKLLDDAGLTIAKRERICLLGRNGEGKSTLLRILNGEVQPDKGEIESIPNLRVGKLEQEVPTALDGTVFEIVAQGLGQAAETIAQYHHLLHEIGERPEDENVAAQLDDLQHELDQTDGWALEHKVENILDRVELDGDLEFASLSGGNKRRTLLARALIAEPHILLLDEPTNHLDIPGIQWLEEFLRKTDIALLFVSHDRAFIQRVGNKILDLDRGQLTRWECDYDTYLERKAELLAGEAKQQAVFDKKLAEEEVWIRKGIQARRTRNEGRVRSLKKMREERAQRRDLQGKAKLDLSDAQLSGRKVISVDDISYTWNDQPLIENFSTTIWRGDKIGIVGLNGSGKTTLLNLLLKEIDPGSGTVTHGTKLEVAYFDQHRAQLDEKLSVAENVHPAGEMVCINGKPRHILSYLQDFLFTPHVSRSPITKLSGGERARLLLAKLFLQPANVLVLDEPTNDLDIETVELLEERLLEYSGTLLMVSHDRSFLNNVVTSTIALEGDGRIEEYVGGCDTWLENHRAKVGQPKKAKEKTAPSPQAATPDIPKRTLSNKEREALKTLPAEIENMEAEMNALSNRMASAEYYQSSDNDPLADAKKLESLENQILEAYEELEQLEELTR</sequence>
<evidence type="ECO:0000313" key="14">
    <source>
        <dbReference type="EMBL" id="PXA04122.1"/>
    </source>
</evidence>
<dbReference type="AlphaFoldDB" id="A0A317ZGT5"/>
<dbReference type="EC" id="3.6.1.-" evidence="11"/>
<protein>
    <recommendedName>
        <fullName evidence="11">ATP-binding protein Uup</fullName>
        <ecNumber evidence="11">3.6.1.-</ecNumber>
    </recommendedName>
</protein>
<keyword evidence="1 11" id="KW-0963">Cytoplasm</keyword>
<dbReference type="FunFam" id="3.40.50.300:FF:000011">
    <property type="entry name" value="Putative ABC transporter ATP-binding component"/>
    <property type="match status" value="1"/>
</dbReference>
<accession>A0A317ZGT5</accession>
<dbReference type="InterPro" id="IPR051309">
    <property type="entry name" value="ABCF_ATPase"/>
</dbReference>
<dbReference type="Pfam" id="PF12848">
    <property type="entry name" value="ABC_tran_Xtn"/>
    <property type="match status" value="1"/>
</dbReference>
<keyword evidence="3 11" id="KW-0547">Nucleotide-binding</keyword>
<evidence type="ECO:0000256" key="4">
    <source>
        <dbReference type="ARBA" id="ARBA00022763"/>
    </source>
</evidence>
<evidence type="ECO:0000256" key="10">
    <source>
        <dbReference type="ARBA" id="ARBA00061478"/>
    </source>
</evidence>
<dbReference type="GO" id="GO:0003677">
    <property type="term" value="F:DNA binding"/>
    <property type="evidence" value="ECO:0007669"/>
    <property type="project" value="UniProtKB-UniRule"/>
</dbReference>
<dbReference type="SUPFAM" id="SSF52540">
    <property type="entry name" value="P-loop containing nucleoside triphosphate hydrolases"/>
    <property type="match status" value="2"/>
</dbReference>
<dbReference type="GO" id="GO:0016887">
    <property type="term" value="F:ATP hydrolysis activity"/>
    <property type="evidence" value="ECO:0007669"/>
    <property type="project" value="UniProtKB-UniRule"/>
</dbReference>
<keyword evidence="2 11" id="KW-0677">Repeat</keyword>
<feature type="domain" description="ABC transporter" evidence="13">
    <location>
        <begin position="332"/>
        <end position="549"/>
    </location>
</feature>
<dbReference type="HAMAP" id="MF_00848">
    <property type="entry name" value="Uup"/>
    <property type="match status" value="1"/>
</dbReference>
<dbReference type="PANTHER" id="PTHR42855:SF1">
    <property type="entry name" value="ABC TRANSPORTER DOMAIN-CONTAINING PROTEIN"/>
    <property type="match status" value="1"/>
</dbReference>
<organism evidence="14 15">
    <name type="scientific">Coraliomargarita sinensis</name>
    <dbReference type="NCBI Taxonomy" id="2174842"/>
    <lineage>
        <taxon>Bacteria</taxon>
        <taxon>Pseudomonadati</taxon>
        <taxon>Verrucomicrobiota</taxon>
        <taxon>Opitutia</taxon>
        <taxon>Puniceicoccales</taxon>
        <taxon>Coraliomargaritaceae</taxon>
        <taxon>Coraliomargarita</taxon>
    </lineage>
</organism>
<evidence type="ECO:0000313" key="15">
    <source>
        <dbReference type="Proteomes" id="UP000247099"/>
    </source>
</evidence>
<dbReference type="InterPro" id="IPR043686">
    <property type="entry name" value="Uup"/>
</dbReference>
<dbReference type="InterPro" id="IPR003439">
    <property type="entry name" value="ABC_transporter-like_ATP-bd"/>
</dbReference>
<comment type="function">
    <text evidence="11">Probably plays a role in ribosome assembly or function. May be involved in resolution of branched DNA intermediates that result from template switching in postreplication gaps. Binds DNA and has ATPase activity.</text>
</comment>
<dbReference type="Pfam" id="PF16326">
    <property type="entry name" value="ABC_tran_CTD"/>
    <property type="match status" value="1"/>
</dbReference>
<dbReference type="InterPro" id="IPR027417">
    <property type="entry name" value="P-loop_NTPase"/>
</dbReference>
<name>A0A317ZGT5_9BACT</name>
<dbReference type="InterPro" id="IPR003593">
    <property type="entry name" value="AAA+_ATPase"/>
</dbReference>
<evidence type="ECO:0000256" key="5">
    <source>
        <dbReference type="ARBA" id="ARBA00022801"/>
    </source>
</evidence>
<keyword evidence="15" id="KW-1185">Reference proteome</keyword>
<keyword evidence="8 11" id="KW-0234">DNA repair</keyword>
<dbReference type="SMART" id="SM00382">
    <property type="entry name" value="AAA"/>
    <property type="match status" value="2"/>
</dbReference>
<dbReference type="InterPro" id="IPR032524">
    <property type="entry name" value="ABC_tran_C"/>
</dbReference>
<evidence type="ECO:0000256" key="1">
    <source>
        <dbReference type="ARBA" id="ARBA00022490"/>
    </source>
</evidence>
<feature type="coiled-coil region" evidence="11">
    <location>
        <begin position="580"/>
        <end position="641"/>
    </location>
</feature>
<comment type="similarity">
    <text evidence="10 11">Belongs to the ABC transporter superfamily. ABCF family. Uup subfamily.</text>
</comment>
<keyword evidence="5 11" id="KW-0378">Hydrolase</keyword>
<dbReference type="GO" id="GO:0043022">
    <property type="term" value="F:ribosome binding"/>
    <property type="evidence" value="ECO:0007669"/>
    <property type="project" value="UniProtKB-UniRule"/>
</dbReference>
<dbReference type="FunFam" id="3.40.50.300:FF:000309">
    <property type="entry name" value="ABC transporter ATP-binding protein"/>
    <property type="match status" value="1"/>
</dbReference>
<evidence type="ECO:0000256" key="9">
    <source>
        <dbReference type="ARBA" id="ARBA00049360"/>
    </source>
</evidence>
<feature type="binding site" evidence="11">
    <location>
        <begin position="47"/>
        <end position="54"/>
    </location>
    <ligand>
        <name>ATP</name>
        <dbReference type="ChEBI" id="CHEBI:30616"/>
        <label>1</label>
    </ligand>
</feature>
<dbReference type="Gene3D" id="3.40.50.300">
    <property type="entry name" value="P-loop containing nucleotide triphosphate hydrolases"/>
    <property type="match status" value="2"/>
</dbReference>
<comment type="catalytic activity">
    <reaction evidence="9 11">
        <text>ATP + H2O = ADP + phosphate + H(+)</text>
        <dbReference type="Rhea" id="RHEA:13065"/>
        <dbReference type="ChEBI" id="CHEBI:15377"/>
        <dbReference type="ChEBI" id="CHEBI:15378"/>
        <dbReference type="ChEBI" id="CHEBI:30616"/>
        <dbReference type="ChEBI" id="CHEBI:43474"/>
        <dbReference type="ChEBI" id="CHEBI:456216"/>
    </reaction>
</comment>
<dbReference type="CDD" id="cd03221">
    <property type="entry name" value="ABCF_EF-3"/>
    <property type="match status" value="2"/>
</dbReference>
<reference evidence="14 15" key="1">
    <citation type="submission" date="2018-05" db="EMBL/GenBank/DDBJ databases">
        <title>Coraliomargarita sinensis sp. nov., isolated from a marine solar saltern.</title>
        <authorList>
            <person name="Zhou L.Y."/>
        </authorList>
    </citation>
    <scope>NUCLEOTIDE SEQUENCE [LARGE SCALE GENOMIC DNA]</scope>
    <source>
        <strain evidence="14 15">WN38</strain>
    </source>
</reference>
<dbReference type="PROSITE" id="PS00211">
    <property type="entry name" value="ABC_TRANSPORTER_1"/>
    <property type="match status" value="1"/>
</dbReference>
<dbReference type="InterPro" id="IPR037118">
    <property type="entry name" value="Val-tRNA_synth_C_sf"/>
</dbReference>
<dbReference type="GO" id="GO:0005524">
    <property type="term" value="F:ATP binding"/>
    <property type="evidence" value="ECO:0007669"/>
    <property type="project" value="UniProtKB-UniRule"/>
</dbReference>
<evidence type="ECO:0000256" key="2">
    <source>
        <dbReference type="ARBA" id="ARBA00022737"/>
    </source>
</evidence>
<dbReference type="InterPro" id="IPR032781">
    <property type="entry name" value="ABC_tran_Xtn"/>
</dbReference>
<dbReference type="Pfam" id="PF00005">
    <property type="entry name" value="ABC_tran"/>
    <property type="match status" value="2"/>
</dbReference>
<evidence type="ECO:0000256" key="8">
    <source>
        <dbReference type="ARBA" id="ARBA00023204"/>
    </source>
</evidence>
<keyword evidence="11" id="KW-0175">Coiled coil</keyword>
<feature type="binding site" evidence="11">
    <location>
        <begin position="364"/>
        <end position="371"/>
    </location>
    <ligand>
        <name>ATP</name>
        <dbReference type="ChEBI" id="CHEBI:30616"/>
        <label>2</label>
    </ligand>
</feature>
<comment type="subcellular location">
    <subcellularLocation>
        <location evidence="11">Cytoplasm</location>
    </subcellularLocation>
    <text evidence="11">Associates with ribosomes.</text>
</comment>
<dbReference type="PROSITE" id="PS50893">
    <property type="entry name" value="ABC_TRANSPORTER_2"/>
    <property type="match status" value="2"/>
</dbReference>
<dbReference type="GO" id="GO:0005737">
    <property type="term" value="C:cytoplasm"/>
    <property type="evidence" value="ECO:0007669"/>
    <property type="project" value="UniProtKB-SubCell"/>
</dbReference>
<dbReference type="PANTHER" id="PTHR42855">
    <property type="entry name" value="ABC TRANSPORTER ATP-BINDING SUBUNIT"/>
    <property type="match status" value="1"/>
</dbReference>
<evidence type="ECO:0000259" key="13">
    <source>
        <dbReference type="PROSITE" id="PS50893"/>
    </source>
</evidence>
<evidence type="ECO:0000256" key="3">
    <source>
        <dbReference type="ARBA" id="ARBA00022741"/>
    </source>
</evidence>
<evidence type="ECO:0000256" key="12">
    <source>
        <dbReference type="SAM" id="MobiDB-lite"/>
    </source>
</evidence>
<keyword evidence="4 11" id="KW-0227">DNA damage</keyword>
<comment type="caution">
    <text evidence="14">The sequence shown here is derived from an EMBL/GenBank/DDBJ whole genome shotgun (WGS) entry which is preliminary data.</text>
</comment>
<dbReference type="Gene3D" id="1.10.287.380">
    <property type="entry name" value="Valyl-tRNA synthetase, C-terminal domain"/>
    <property type="match status" value="1"/>
</dbReference>
<dbReference type="OrthoDB" id="9801441at2"/>